<feature type="active site" description="Nucleophile" evidence="8">
    <location>
        <position position="443"/>
    </location>
</feature>
<dbReference type="Proteomes" id="UP000887540">
    <property type="component" value="Unplaced"/>
</dbReference>
<dbReference type="GO" id="GO:0036374">
    <property type="term" value="F:glutathione hydrolase activity"/>
    <property type="evidence" value="ECO:0007669"/>
    <property type="project" value="InterPro"/>
</dbReference>
<dbReference type="Pfam" id="PF01019">
    <property type="entry name" value="G_glu_transpept"/>
    <property type="match status" value="1"/>
</dbReference>
<dbReference type="InterPro" id="IPR055262">
    <property type="entry name" value="GGT_CS"/>
</dbReference>
<evidence type="ECO:0000256" key="8">
    <source>
        <dbReference type="PIRSR" id="PIRSR600101-1"/>
    </source>
</evidence>
<evidence type="ECO:0000256" key="1">
    <source>
        <dbReference type="ARBA" id="ARBA00009381"/>
    </source>
</evidence>
<feature type="binding site" evidence="9">
    <location>
        <position position="142"/>
    </location>
    <ligand>
        <name>L-glutamate</name>
        <dbReference type="ChEBI" id="CHEBI:29985"/>
    </ligand>
</feature>
<evidence type="ECO:0000313" key="12">
    <source>
        <dbReference type="WBParaSite" id="ACRNAN_scaffold11486.g17223.t1"/>
    </source>
</evidence>
<dbReference type="WBParaSite" id="ACRNAN_scaffold11486.g17223.t1">
    <property type="protein sequence ID" value="ACRNAN_scaffold11486.g17223.t1"/>
    <property type="gene ID" value="ACRNAN_scaffold11486.g17223"/>
</dbReference>
<name>A0A914CJE6_9BILA</name>
<evidence type="ECO:0000256" key="5">
    <source>
        <dbReference type="ARBA" id="ARBA00023180"/>
    </source>
</evidence>
<evidence type="ECO:0000256" key="7">
    <source>
        <dbReference type="ARBA" id="ARBA00084097"/>
    </source>
</evidence>
<organism evidence="11 12">
    <name type="scientific">Acrobeloides nanus</name>
    <dbReference type="NCBI Taxonomy" id="290746"/>
    <lineage>
        <taxon>Eukaryota</taxon>
        <taxon>Metazoa</taxon>
        <taxon>Ecdysozoa</taxon>
        <taxon>Nematoda</taxon>
        <taxon>Chromadorea</taxon>
        <taxon>Rhabditida</taxon>
        <taxon>Tylenchina</taxon>
        <taxon>Cephalobomorpha</taxon>
        <taxon>Cephaloboidea</taxon>
        <taxon>Cephalobidae</taxon>
        <taxon>Acrobeloides</taxon>
    </lineage>
</organism>
<keyword evidence="7" id="KW-1202">Platelet aggregation activating toxin</keyword>
<dbReference type="PANTHER" id="PTHR11686:SF69">
    <property type="entry name" value="GAMMA-GLUTAMYLTRANSPEPTIDASE 1"/>
    <property type="match status" value="1"/>
</dbReference>
<keyword evidence="2" id="KW-0645">Protease</keyword>
<dbReference type="InterPro" id="IPR043137">
    <property type="entry name" value="GGT_ssub_C"/>
</dbReference>
<dbReference type="PANTHER" id="PTHR11686">
    <property type="entry name" value="GAMMA GLUTAMYL TRANSPEPTIDASE"/>
    <property type="match status" value="1"/>
</dbReference>
<dbReference type="GO" id="GO:0016746">
    <property type="term" value="F:acyltransferase activity"/>
    <property type="evidence" value="ECO:0007669"/>
    <property type="project" value="UniProtKB-KW"/>
</dbReference>
<dbReference type="InterPro" id="IPR000101">
    <property type="entry name" value="GGT_peptidase"/>
</dbReference>
<dbReference type="PROSITE" id="PS00462">
    <property type="entry name" value="G_GLU_TRANSPEPTIDASE"/>
    <property type="match status" value="1"/>
</dbReference>
<dbReference type="Gene3D" id="3.60.20.40">
    <property type="match status" value="1"/>
</dbReference>
<keyword evidence="10" id="KW-0812">Transmembrane</keyword>
<keyword evidence="10" id="KW-1133">Transmembrane helix</keyword>
<dbReference type="FunFam" id="1.10.246.130:FF:000005">
    <property type="entry name" value="Gamma-glutamyltranspeptidase 1, putative"/>
    <property type="match status" value="1"/>
</dbReference>
<evidence type="ECO:0000256" key="9">
    <source>
        <dbReference type="PIRSR" id="PIRSR600101-2"/>
    </source>
</evidence>
<evidence type="ECO:0000313" key="11">
    <source>
        <dbReference type="Proteomes" id="UP000887540"/>
    </source>
</evidence>
<dbReference type="InterPro" id="IPR043138">
    <property type="entry name" value="GGT_lsub"/>
</dbReference>
<dbReference type="FunFam" id="3.60.20.40:FF:000001">
    <property type="entry name" value="Gamma-glutamyltranspeptidase 1"/>
    <property type="match status" value="1"/>
</dbReference>
<keyword evidence="11" id="KW-1185">Reference proteome</keyword>
<comment type="similarity">
    <text evidence="1">Belongs to the gamma-glutamyltransferase family.</text>
</comment>
<dbReference type="GO" id="GO:0006508">
    <property type="term" value="P:proteolysis"/>
    <property type="evidence" value="ECO:0007669"/>
    <property type="project" value="UniProtKB-KW"/>
</dbReference>
<keyword evidence="7" id="KW-1199">Hemostasis impairing toxin</keyword>
<sequence length="647" mass="71407">METRTKTAQGEIERHKQIWSKGLVTAFVILLITCTTFIILTVIYINLYYGLDHSPKTNPTIPAPPIDSLEGKYMKGSVAADNVLCSDIGRNILLKGGNAVDAAVAALFCIGITNTHSTGMGGGHIMTIYKASEKKCYVVDARHAAPLASNSTMFGNNSYPSEYGWLSVAVPGEVAGQWAAYKNFGSYKSPNKKVFWKDLVQPTVDLLANGYPVSHALQEAFDEKADYLWKEPTMRWAFNPNTQYANITWKAGDLITTRQNLKDFHQIIANCENGCADGASPHEVFYNSNWTQKMADEFQGAGGIITVDDFYAYNAKIRSDDQVIYSYHKNGRVICGPPPPSSAAVVQSMLGILDGFDYPQNANFDQEVENFHRFIEASKFAFAARLDLGDIDFWPTAMNTSKQIVSSEWTSAARAKITTNTHDDSYYNYNGPSNFYMPDRHGTTHISVIDGEGNAVSVTSTINLYFGAKVTSNSTGVLWNDEMNDFSLPGLSDYYGFAPTPANYIQPGKRPMSATSPIVVFNPSGNVEDVNEISVFGAAGGSTIISTTAAIAWHTLWLNNSIKGALDFPRLHNQYRPNYTQYEERFPIEYVNALRSRGHNLTQIDGYLSVATGINRPTPKSPNFSKYYNIYSNSDYRNGAESGPAGY</sequence>
<protein>
    <submittedName>
        <fullName evidence="12">Gamma-glutamyltranspeptidase 1</fullName>
    </submittedName>
</protein>
<keyword evidence="10" id="KW-0472">Membrane</keyword>
<keyword evidence="3" id="KW-0808">Transferase</keyword>
<dbReference type="GO" id="GO:0005886">
    <property type="term" value="C:plasma membrane"/>
    <property type="evidence" value="ECO:0007669"/>
    <property type="project" value="TreeGrafter"/>
</dbReference>
<feature type="transmembrane region" description="Helical" evidence="10">
    <location>
        <begin position="23"/>
        <end position="49"/>
    </location>
</feature>
<accession>A0A914CJE6</accession>
<keyword evidence="4" id="KW-0378">Hydrolase</keyword>
<dbReference type="GO" id="GO:0006751">
    <property type="term" value="P:glutathione catabolic process"/>
    <property type="evidence" value="ECO:0007669"/>
    <property type="project" value="InterPro"/>
</dbReference>
<evidence type="ECO:0000256" key="3">
    <source>
        <dbReference type="ARBA" id="ARBA00022679"/>
    </source>
</evidence>
<proteinExistence type="inferred from homology"/>
<keyword evidence="6" id="KW-0012">Acyltransferase</keyword>
<dbReference type="Gene3D" id="1.10.246.130">
    <property type="match status" value="1"/>
</dbReference>
<evidence type="ECO:0000256" key="6">
    <source>
        <dbReference type="ARBA" id="ARBA00023315"/>
    </source>
</evidence>
<dbReference type="InterPro" id="IPR029055">
    <property type="entry name" value="Ntn_hydrolases_N"/>
</dbReference>
<feature type="binding site" evidence="9">
    <location>
        <begin position="461"/>
        <end position="463"/>
    </location>
    <ligand>
        <name>L-glutamate</name>
        <dbReference type="ChEBI" id="CHEBI:29985"/>
    </ligand>
</feature>
<keyword evidence="7" id="KW-0800">Toxin</keyword>
<evidence type="ECO:0000256" key="4">
    <source>
        <dbReference type="ARBA" id="ARBA00022801"/>
    </source>
</evidence>
<feature type="binding site" evidence="9">
    <location>
        <position position="485"/>
    </location>
    <ligand>
        <name>L-glutamate</name>
        <dbReference type="ChEBI" id="CHEBI:29985"/>
    </ligand>
</feature>
<dbReference type="PRINTS" id="PR01210">
    <property type="entry name" value="GGTRANSPTASE"/>
</dbReference>
<keyword evidence="5" id="KW-0325">Glycoprotein</keyword>
<dbReference type="SUPFAM" id="SSF56235">
    <property type="entry name" value="N-terminal nucleophile aminohydrolases (Ntn hydrolases)"/>
    <property type="match status" value="1"/>
</dbReference>
<feature type="binding site" evidence="9">
    <location>
        <position position="541"/>
    </location>
    <ligand>
        <name>L-glutamate</name>
        <dbReference type="ChEBI" id="CHEBI:29985"/>
    </ligand>
</feature>
<evidence type="ECO:0000256" key="10">
    <source>
        <dbReference type="SAM" id="Phobius"/>
    </source>
</evidence>
<evidence type="ECO:0000256" key="2">
    <source>
        <dbReference type="ARBA" id="ARBA00022670"/>
    </source>
</evidence>
<dbReference type="AlphaFoldDB" id="A0A914CJE6"/>
<reference evidence="12" key="1">
    <citation type="submission" date="2022-11" db="UniProtKB">
        <authorList>
            <consortium name="WormBaseParasite"/>
        </authorList>
    </citation>
    <scope>IDENTIFICATION</scope>
</reference>